<feature type="domain" description="Glycosyltransferase 2-like" evidence="1">
    <location>
        <begin position="12"/>
        <end position="122"/>
    </location>
</feature>
<dbReference type="Pfam" id="PF00535">
    <property type="entry name" value="Glycos_transf_2"/>
    <property type="match status" value="1"/>
</dbReference>
<organism evidence="2 3">
    <name type="scientific">Barrientosiimonas humi</name>
    <dbReference type="NCBI Taxonomy" id="999931"/>
    <lineage>
        <taxon>Bacteria</taxon>
        <taxon>Bacillati</taxon>
        <taxon>Actinomycetota</taxon>
        <taxon>Actinomycetes</taxon>
        <taxon>Micrococcales</taxon>
        <taxon>Dermacoccaceae</taxon>
        <taxon>Barrientosiimonas</taxon>
    </lineage>
</organism>
<evidence type="ECO:0000313" key="2">
    <source>
        <dbReference type="EMBL" id="TQL33316.1"/>
    </source>
</evidence>
<accession>A0A542XC55</accession>
<dbReference type="GO" id="GO:0016740">
    <property type="term" value="F:transferase activity"/>
    <property type="evidence" value="ECO:0007669"/>
    <property type="project" value="UniProtKB-KW"/>
</dbReference>
<evidence type="ECO:0000259" key="1">
    <source>
        <dbReference type="Pfam" id="PF00535"/>
    </source>
</evidence>
<evidence type="ECO:0000313" key="3">
    <source>
        <dbReference type="Proteomes" id="UP000318336"/>
    </source>
</evidence>
<dbReference type="InterPro" id="IPR029044">
    <property type="entry name" value="Nucleotide-diphossugar_trans"/>
</dbReference>
<gene>
    <name evidence="2" type="ORF">FB554_1458</name>
</gene>
<reference evidence="2 3" key="1">
    <citation type="submission" date="2019-06" db="EMBL/GenBank/DDBJ databases">
        <title>Sequencing the genomes of 1000 actinobacteria strains.</title>
        <authorList>
            <person name="Klenk H.-P."/>
        </authorList>
    </citation>
    <scope>NUCLEOTIDE SEQUENCE [LARGE SCALE GENOMIC DNA]</scope>
    <source>
        <strain evidence="2 3">DSM 24617</strain>
    </source>
</reference>
<dbReference type="AlphaFoldDB" id="A0A542XC55"/>
<dbReference type="Gene3D" id="3.90.550.10">
    <property type="entry name" value="Spore Coat Polysaccharide Biosynthesis Protein SpsA, Chain A"/>
    <property type="match status" value="1"/>
</dbReference>
<dbReference type="Proteomes" id="UP000318336">
    <property type="component" value="Unassembled WGS sequence"/>
</dbReference>
<dbReference type="PANTHER" id="PTHR43685:SF2">
    <property type="entry name" value="GLYCOSYLTRANSFERASE 2-LIKE DOMAIN-CONTAINING PROTEIN"/>
    <property type="match status" value="1"/>
</dbReference>
<dbReference type="PANTHER" id="PTHR43685">
    <property type="entry name" value="GLYCOSYLTRANSFERASE"/>
    <property type="match status" value="1"/>
</dbReference>
<keyword evidence="2" id="KW-0808">Transferase</keyword>
<keyword evidence="3" id="KW-1185">Reference proteome</keyword>
<dbReference type="InterPro" id="IPR050834">
    <property type="entry name" value="Glycosyltransf_2"/>
</dbReference>
<comment type="caution">
    <text evidence="2">The sequence shown here is derived from an EMBL/GenBank/DDBJ whole genome shotgun (WGS) entry which is preliminary data.</text>
</comment>
<dbReference type="SUPFAM" id="SSF53448">
    <property type="entry name" value="Nucleotide-diphospho-sugar transferases"/>
    <property type="match status" value="1"/>
</dbReference>
<sequence>MTDPADATPLVTVVVPTRNNARTIEACLRSVAAQTYPAVELIVVDNHSDDGTAAVAEQLADRVLVEGPERSAQRNAGVRAAAGEWILWLDSDMVLPPGAVAEAMRTAQREGATGVALPERTIGDGFWTACRALERECYLDEPWLHNPRLVPRDYLLGDGGFHLEMSGPEDADLRMRMLREGRTIALAPVIVDHDEGRLTLPDVLRKRYYYGRSIPAFASQHEGAVGAQGRTVLRSYLRHRGDLARDPAHAAGMVLMRGLEAVGYAVGARRGARDRRQAASSGGPA</sequence>
<dbReference type="RefSeq" id="WP_236022327.1">
    <property type="nucleotide sequence ID" value="NZ_CAJTBP010000001.1"/>
</dbReference>
<proteinExistence type="predicted"/>
<dbReference type="EMBL" id="VFOK01000001">
    <property type="protein sequence ID" value="TQL33316.1"/>
    <property type="molecule type" value="Genomic_DNA"/>
</dbReference>
<name>A0A542XC55_9MICO</name>
<dbReference type="CDD" id="cd00761">
    <property type="entry name" value="Glyco_tranf_GTA_type"/>
    <property type="match status" value="1"/>
</dbReference>
<dbReference type="InterPro" id="IPR001173">
    <property type="entry name" value="Glyco_trans_2-like"/>
</dbReference>
<protein>
    <submittedName>
        <fullName evidence="2">Glycosyl transferase family 2</fullName>
    </submittedName>
</protein>